<organism evidence="2">
    <name type="scientific">Paenibacillus popilliae</name>
    <name type="common">Bacillus popilliae</name>
    <dbReference type="NCBI Taxonomy" id="78057"/>
    <lineage>
        <taxon>Bacteria</taxon>
        <taxon>Bacillati</taxon>
        <taxon>Bacillota</taxon>
        <taxon>Bacilli</taxon>
        <taxon>Bacillales</taxon>
        <taxon>Paenibacillaceae</taxon>
        <taxon>Paenibacillus</taxon>
    </lineage>
</organism>
<protein>
    <submittedName>
        <fullName evidence="2">Bacteriophage gene product I-like protein</fullName>
    </submittedName>
</protein>
<dbReference type="Gene3D" id="3.40.50.300">
    <property type="entry name" value="P-loop containing nucleotide triphosphate hydrolases"/>
    <property type="match status" value="1"/>
</dbReference>
<dbReference type="Pfam" id="PF05707">
    <property type="entry name" value="Zot"/>
    <property type="match status" value="1"/>
</dbReference>
<reference evidence="2" key="1">
    <citation type="submission" date="2006-08" db="EMBL/GenBank/DDBJ databases">
        <title>Characterization of Paenibacillus popilliae Plasmid pBP68: A possible Filamentous Bacteriophage Derivative.</title>
        <authorList>
            <person name="Dingman D.W."/>
        </authorList>
    </citation>
    <scope>NUCLEOTIDE SEQUENCE</scope>
    <source>
        <strain evidence="2">NRRL B-2524</strain>
        <plasmid evidence="2">pBP68</plasmid>
    </source>
</reference>
<keyword evidence="2" id="KW-0614">Plasmid</keyword>
<dbReference type="AlphaFoldDB" id="Q005X4"/>
<sequence>MISMYSGTIGSGKSYHALEDIIAWLDKGKYVIANFALTFSEGQIRRGYAERFMYMDDRYLMGVSGIRQLLDISRANGWDEAEEEGLCLVVIDEATNYYPREDGTKPEQRMWRTFFTQSRKLGYDFILILQDDQSINKTIVKCIEYDVKHRKANNIWPFKLLNLFKITIFVHVTYWRQQRTRLKSSSTIFVKRLAGMYQSKKMFADFDGQLDKFLQTLTDDSDNIPLAYFGNCAPSPDEAVYAGGARQGGSRGVAASGDGADVV</sequence>
<geneLocation type="plasmid" evidence="2">
    <name>pBP68</name>
</geneLocation>
<accession>Q005X4</accession>
<name>Q005X4_PAEPP</name>
<dbReference type="EMBL" id="DQ925488">
    <property type="protein sequence ID" value="ABI98667.1"/>
    <property type="molecule type" value="Genomic_DNA"/>
</dbReference>
<dbReference type="InterPro" id="IPR008900">
    <property type="entry name" value="Zot_N"/>
</dbReference>
<dbReference type="InterPro" id="IPR027417">
    <property type="entry name" value="P-loop_NTPase"/>
</dbReference>
<feature type="domain" description="Zona occludens toxin N-terminal" evidence="1">
    <location>
        <begin position="1"/>
        <end position="155"/>
    </location>
</feature>
<dbReference type="SUPFAM" id="SSF52540">
    <property type="entry name" value="P-loop containing nucleoside triphosphate hydrolases"/>
    <property type="match status" value="1"/>
</dbReference>
<evidence type="ECO:0000259" key="1">
    <source>
        <dbReference type="Pfam" id="PF05707"/>
    </source>
</evidence>
<evidence type="ECO:0000313" key="2">
    <source>
        <dbReference type="EMBL" id="ABI98667.1"/>
    </source>
</evidence>
<proteinExistence type="predicted"/>